<gene>
    <name evidence="1" type="primary">IL-3A_283R</name>
    <name evidence="1" type="ORF">PBCVIL3A_283R</name>
</gene>
<dbReference type="Proteomes" id="UP000247091">
    <property type="component" value="Segment"/>
</dbReference>
<organismHost>
    <name type="scientific">Chlorella</name>
    <dbReference type="NCBI Taxonomy" id="3071"/>
</organismHost>
<proteinExistence type="predicted"/>
<organism evidence="1 2">
    <name type="scientific">Paramecium bursaria Chlorella virus IL3A</name>
    <name type="common">PBCV-IL3A</name>
    <dbReference type="NCBI Taxonomy" id="46019"/>
    <lineage>
        <taxon>Viruses</taxon>
        <taxon>Varidnaviria</taxon>
        <taxon>Bamfordvirae</taxon>
        <taxon>Nucleocytoviricota</taxon>
        <taxon>Megaviricetes</taxon>
        <taxon>Algavirales</taxon>
        <taxon>Phycodnaviridae</taxon>
        <taxon>Chlorovirus</taxon>
        <taxon>Chlorovirus illinoense</taxon>
    </lineage>
</organism>
<sequence length="150" mass="17603">MSMMAQIMSQPIIAYNQNKVNEIRKCVFHHPVTEPVETPKVFVLDDEGWKVYKNMLARIAKERKTSKEKKTKHENKKCIRDHRDESFVPIEFSVNDPVVRICTNTFSITKFRNFEDSVDGYHNVAKNDVVKAIKGEISDYDGYYWIPMNK</sequence>
<reference evidence="1 2" key="1">
    <citation type="submission" date="2012-10" db="EMBL/GenBank/DDBJ databases">
        <title>Towards defining the chloroviruses: a genomic journey through a genus of large DNA viruses.</title>
        <authorList>
            <person name="Jeanniard A."/>
            <person name="Dunigan D.D."/>
            <person name="Gurnon J.R."/>
            <person name="Agarkova I."/>
            <person name="Kang M."/>
            <person name="Vitek J."/>
            <person name="Duncan G."/>
            <person name="McClung O.W."/>
            <person name="Larsen M."/>
            <person name="Claverie J.-M."/>
            <person name="Van Etten J.L."/>
            <person name="Blanc G."/>
        </authorList>
    </citation>
    <scope>NUCLEOTIDE SEQUENCE [LARGE SCALE GENOMIC DNA]</scope>
</reference>
<name>M1HUH6_PBCVI</name>
<evidence type="ECO:0000313" key="1">
    <source>
        <dbReference type="EMBL" id="AGE53844.1"/>
    </source>
</evidence>
<accession>M1HUH6</accession>
<dbReference type="EMBL" id="JX997169">
    <property type="protein sequence ID" value="AGE53844.1"/>
    <property type="molecule type" value="Genomic_DNA"/>
</dbReference>
<protein>
    <submittedName>
        <fullName evidence="1">Uncharacterized protein</fullName>
    </submittedName>
</protein>
<evidence type="ECO:0000313" key="2">
    <source>
        <dbReference type="Proteomes" id="UP000247091"/>
    </source>
</evidence>